<organism evidence="1">
    <name type="scientific">Schistocephalus solidus</name>
    <name type="common">Tapeworm</name>
    <dbReference type="NCBI Taxonomy" id="70667"/>
    <lineage>
        <taxon>Eukaryota</taxon>
        <taxon>Metazoa</taxon>
        <taxon>Spiralia</taxon>
        <taxon>Lophotrochozoa</taxon>
        <taxon>Platyhelminthes</taxon>
        <taxon>Cestoda</taxon>
        <taxon>Eucestoda</taxon>
        <taxon>Diphyllobothriidea</taxon>
        <taxon>Diphyllobothriidae</taxon>
        <taxon>Schistocephalus</taxon>
    </lineage>
</organism>
<proteinExistence type="predicted"/>
<protein>
    <submittedName>
        <fullName evidence="1">Uncharacterized protein</fullName>
    </submittedName>
</protein>
<gene>
    <name evidence="1" type="ORF">TR123731</name>
</gene>
<evidence type="ECO:0000313" key="1">
    <source>
        <dbReference type="EMBL" id="JAP53635.1"/>
    </source>
</evidence>
<dbReference type="EMBL" id="GEEE01014662">
    <property type="protein sequence ID" value="JAP48563.1"/>
    <property type="molecule type" value="Transcribed_RNA"/>
</dbReference>
<dbReference type="AlphaFoldDB" id="A0A0X3PNY3"/>
<accession>A0A0X3PNY3</accession>
<dbReference type="EMBL" id="GEEE01009590">
    <property type="protein sequence ID" value="JAP53635.1"/>
    <property type="molecule type" value="Transcribed_RNA"/>
</dbReference>
<name>A0A0X3PNY3_SCHSO</name>
<reference evidence="1" key="1">
    <citation type="submission" date="2016-01" db="EMBL/GenBank/DDBJ databases">
        <title>Reference transcriptome for the parasite Schistocephalus solidus: insights into the molecular evolution of parasitism.</title>
        <authorList>
            <person name="Hebert F.O."/>
            <person name="Grambauer S."/>
            <person name="Barber I."/>
            <person name="Landry C.R."/>
            <person name="Aubin-Horth N."/>
        </authorList>
    </citation>
    <scope>NUCLEOTIDE SEQUENCE</scope>
</reference>
<sequence length="153" mass="17273">MMSGVYLSTNGYPRPQIRTAQWIFYVSNRDRKPKFEEQLPFVEPGLKLTPSSTLSSGWQCQIAGNKTELLRWMTKNALKPPQSFFWDSPGYHCNVSAPNVDCPICGEVDVANSSSCRQLPSVFAHLPRAQPKICNRIEGLTCQMHDTHESQGR</sequence>